<dbReference type="Pfam" id="PF13813">
    <property type="entry name" value="MBOAT_2"/>
    <property type="match status" value="1"/>
</dbReference>
<evidence type="ECO:0000256" key="1">
    <source>
        <dbReference type="ARBA" id="ARBA00004141"/>
    </source>
</evidence>
<organism evidence="10 11">
    <name type="scientific">Cochliobolus sativus</name>
    <name type="common">Common root rot and spot blotch fungus</name>
    <name type="synonym">Bipolaris sorokiniana</name>
    <dbReference type="NCBI Taxonomy" id="45130"/>
    <lineage>
        <taxon>Eukaryota</taxon>
        <taxon>Fungi</taxon>
        <taxon>Dikarya</taxon>
        <taxon>Ascomycota</taxon>
        <taxon>Pezizomycotina</taxon>
        <taxon>Dothideomycetes</taxon>
        <taxon>Pleosporomycetidae</taxon>
        <taxon>Pleosporales</taxon>
        <taxon>Pleosporineae</taxon>
        <taxon>Pleosporaceae</taxon>
        <taxon>Bipolaris</taxon>
    </lineage>
</organism>
<feature type="transmembrane region" description="Helical" evidence="8">
    <location>
        <begin position="89"/>
        <end position="112"/>
    </location>
</feature>
<dbReference type="AlphaFoldDB" id="A0A8H5ZUI6"/>
<evidence type="ECO:0000313" key="10">
    <source>
        <dbReference type="EMBL" id="KAF5854599.1"/>
    </source>
</evidence>
<dbReference type="PANTHER" id="PTHR31595">
    <property type="entry name" value="LONG-CHAIN-ALCOHOL O-FATTY-ACYLTRANSFERASE 3-RELATED"/>
    <property type="match status" value="1"/>
</dbReference>
<keyword evidence="6 8" id="KW-0472">Membrane</keyword>
<evidence type="ECO:0000256" key="7">
    <source>
        <dbReference type="SAM" id="MobiDB-lite"/>
    </source>
</evidence>
<reference evidence="10" key="1">
    <citation type="submission" date="2019-11" db="EMBL/GenBank/DDBJ databases">
        <title>Bipolaris sorokiniana Genome sequencing.</title>
        <authorList>
            <person name="Wang H."/>
        </authorList>
    </citation>
    <scope>NUCLEOTIDE SEQUENCE</scope>
</reference>
<dbReference type="GO" id="GO:0006629">
    <property type="term" value="P:lipid metabolic process"/>
    <property type="evidence" value="ECO:0007669"/>
    <property type="project" value="InterPro"/>
</dbReference>
<keyword evidence="5 8" id="KW-1133">Transmembrane helix</keyword>
<dbReference type="OMA" id="WHQTFRF"/>
<feature type="transmembrane region" description="Helical" evidence="8">
    <location>
        <begin position="66"/>
        <end position="83"/>
    </location>
</feature>
<evidence type="ECO:0000256" key="2">
    <source>
        <dbReference type="ARBA" id="ARBA00007282"/>
    </source>
</evidence>
<feature type="domain" description="Wax synthase" evidence="9">
    <location>
        <begin position="351"/>
        <end position="432"/>
    </location>
</feature>
<evidence type="ECO:0000256" key="8">
    <source>
        <dbReference type="SAM" id="Phobius"/>
    </source>
</evidence>
<sequence length="536" mass="61167">MPPEPPDLWPDSYHNLIKYHYAQYDKAVASGEYQPLLFPWTCIDMLLVTIYLLVPHQNRPWLKKCRFLAFAGVLVCAVYKIRYTRMRGLAPALVNGLINSWMTIWVFTILVCNDAQTDFMRIERTTGVFGSSKLSQVNGSSEAKETDVHKTARDDVVNSPTGPKDRHGEFAWQPFPLSPMLERLDWVNDILYNFRGMGWNWRISAVPPPPKAIQTQLHRNSGDIVPKHSFKTHAGQVKQYATRGELLRSNFRTLVTGYLALDIIKTSMMHDRYFWGYIDHDPPSYLPSLITSSPHMTHAYRMLLSMLGIKFALQCVFALAPLFFSGVLSPSLLGARAEPWMYPETWAHYSVVLDHGIAGWWGNWWHQTFRFAFQEPSRKLCEVLRLDRKSKAAKMLQLLIAFFLSGVVHASGSVTCAGDTQPLQGPMAFFLLQAGAIFVETWLTQLARAAGIGRGLPGWLKKTWTFVYVHVWFYLTAHLLCNDFARGGVWLFEPVPISILRAVGLGPDKQDGWWCWSGQVIRWHAGETWWKSGLTL</sequence>
<keyword evidence="3" id="KW-0808">Transferase</keyword>
<evidence type="ECO:0000313" key="11">
    <source>
        <dbReference type="Proteomes" id="UP000624244"/>
    </source>
</evidence>
<dbReference type="GO" id="GO:0008374">
    <property type="term" value="F:O-acyltransferase activity"/>
    <property type="evidence" value="ECO:0007669"/>
    <property type="project" value="InterPro"/>
</dbReference>
<proteinExistence type="inferred from homology"/>
<comment type="subcellular location">
    <subcellularLocation>
        <location evidence="1">Membrane</location>
        <topology evidence="1">Multi-pass membrane protein</topology>
    </subcellularLocation>
</comment>
<feature type="region of interest" description="Disordered" evidence="7">
    <location>
        <begin position="140"/>
        <end position="164"/>
    </location>
</feature>
<evidence type="ECO:0000256" key="4">
    <source>
        <dbReference type="ARBA" id="ARBA00022692"/>
    </source>
</evidence>
<name>A0A8H5ZUI6_COCSA</name>
<protein>
    <recommendedName>
        <fullName evidence="9">Wax synthase domain-containing protein</fullName>
    </recommendedName>
</protein>
<keyword evidence="4 8" id="KW-0812">Transmembrane</keyword>
<evidence type="ECO:0000256" key="5">
    <source>
        <dbReference type="ARBA" id="ARBA00022989"/>
    </source>
</evidence>
<dbReference type="EMBL" id="WNKQ01000001">
    <property type="protein sequence ID" value="KAF5854599.1"/>
    <property type="molecule type" value="Genomic_DNA"/>
</dbReference>
<comment type="similarity">
    <text evidence="2">Belongs to the wax synthase family.</text>
</comment>
<evidence type="ECO:0000259" key="9">
    <source>
        <dbReference type="Pfam" id="PF13813"/>
    </source>
</evidence>
<dbReference type="InterPro" id="IPR032805">
    <property type="entry name" value="Wax_synthase_dom"/>
</dbReference>
<accession>A0A8H5ZUI6</accession>
<dbReference type="InterPro" id="IPR044851">
    <property type="entry name" value="Wax_synthase"/>
</dbReference>
<feature type="transmembrane region" description="Helical" evidence="8">
    <location>
        <begin position="36"/>
        <end position="54"/>
    </location>
</feature>
<evidence type="ECO:0000256" key="6">
    <source>
        <dbReference type="ARBA" id="ARBA00023136"/>
    </source>
</evidence>
<dbReference type="Proteomes" id="UP000624244">
    <property type="component" value="Unassembled WGS sequence"/>
</dbReference>
<dbReference type="PANTHER" id="PTHR31595:SF67">
    <property type="entry name" value="WAX SYNTHASE DOMAIN-CONTAINING PROTEIN"/>
    <property type="match status" value="1"/>
</dbReference>
<gene>
    <name evidence="10" type="ORF">GGP41_007454</name>
</gene>
<evidence type="ECO:0000256" key="3">
    <source>
        <dbReference type="ARBA" id="ARBA00022679"/>
    </source>
</evidence>
<feature type="transmembrane region" description="Helical" evidence="8">
    <location>
        <begin position="311"/>
        <end position="334"/>
    </location>
</feature>
<feature type="compositionally biased region" description="Basic and acidic residues" evidence="7">
    <location>
        <begin position="142"/>
        <end position="156"/>
    </location>
</feature>
<comment type="caution">
    <text evidence="10">The sequence shown here is derived from an EMBL/GenBank/DDBJ whole genome shotgun (WGS) entry which is preliminary data.</text>
</comment>
<dbReference type="GO" id="GO:0016020">
    <property type="term" value="C:membrane"/>
    <property type="evidence" value="ECO:0007669"/>
    <property type="project" value="UniProtKB-SubCell"/>
</dbReference>